<protein>
    <submittedName>
        <fullName evidence="1">Uncharacterized protein</fullName>
    </submittedName>
</protein>
<accession>A0A843V8X3</accession>
<organism evidence="1 2">
    <name type="scientific">Colocasia esculenta</name>
    <name type="common">Wild taro</name>
    <name type="synonym">Arum esculentum</name>
    <dbReference type="NCBI Taxonomy" id="4460"/>
    <lineage>
        <taxon>Eukaryota</taxon>
        <taxon>Viridiplantae</taxon>
        <taxon>Streptophyta</taxon>
        <taxon>Embryophyta</taxon>
        <taxon>Tracheophyta</taxon>
        <taxon>Spermatophyta</taxon>
        <taxon>Magnoliopsida</taxon>
        <taxon>Liliopsida</taxon>
        <taxon>Araceae</taxon>
        <taxon>Aroideae</taxon>
        <taxon>Colocasieae</taxon>
        <taxon>Colocasia</taxon>
    </lineage>
</organism>
<evidence type="ECO:0000313" key="2">
    <source>
        <dbReference type="Proteomes" id="UP000652761"/>
    </source>
</evidence>
<gene>
    <name evidence="1" type="ORF">Taro_024966</name>
</gene>
<sequence length="211" mass="22808">MGEVAVAPSVEFPGDFDFWWLVRKMGSACELNPLSLLNRVMVSRCIYGMNASLYVDAFLLCPIDSHLVIFENTSSAGYPRFLGEPGTCVVLGVCPGIVCTGEVCVVFLDTLTPVFELELGPESLKLDLSSVIARLRGGSCAMLSGLDTGVMNQYSVPVWWRRSFPAHVLPLVLACVEVALCFVEVSCLGSDLPVRLVIEVFLLKGGLVVLS</sequence>
<evidence type="ECO:0000313" key="1">
    <source>
        <dbReference type="EMBL" id="MQL92345.1"/>
    </source>
</evidence>
<dbReference type="AlphaFoldDB" id="A0A843V8X3"/>
<proteinExistence type="predicted"/>
<dbReference type="Proteomes" id="UP000652761">
    <property type="component" value="Unassembled WGS sequence"/>
</dbReference>
<keyword evidence="2" id="KW-1185">Reference proteome</keyword>
<name>A0A843V8X3_COLES</name>
<dbReference type="EMBL" id="NMUH01001438">
    <property type="protein sequence ID" value="MQL92345.1"/>
    <property type="molecule type" value="Genomic_DNA"/>
</dbReference>
<comment type="caution">
    <text evidence="1">The sequence shown here is derived from an EMBL/GenBank/DDBJ whole genome shotgun (WGS) entry which is preliminary data.</text>
</comment>
<reference evidence="1" key="1">
    <citation type="submission" date="2017-07" db="EMBL/GenBank/DDBJ databases">
        <title>Taro Niue Genome Assembly and Annotation.</title>
        <authorList>
            <person name="Atibalentja N."/>
            <person name="Keating K."/>
            <person name="Fields C.J."/>
        </authorList>
    </citation>
    <scope>NUCLEOTIDE SEQUENCE</scope>
    <source>
        <strain evidence="1">Niue_2</strain>
        <tissue evidence="1">Leaf</tissue>
    </source>
</reference>